<comment type="pathway">
    <text evidence="5">Cell wall biogenesis; teichoic acid biosynthesis.</text>
</comment>
<dbReference type="CDD" id="cd06533">
    <property type="entry name" value="Glyco_transf_WecG_TagA"/>
    <property type="match status" value="1"/>
</dbReference>
<evidence type="ECO:0000313" key="6">
    <source>
        <dbReference type="EMBL" id="MFD1031849.1"/>
    </source>
</evidence>
<evidence type="ECO:0000313" key="7">
    <source>
        <dbReference type="Proteomes" id="UP001597109"/>
    </source>
</evidence>
<comment type="catalytic activity">
    <reaction evidence="5">
        <text>UDP-N-acetyl-alpha-D-mannosamine + N-acetyl-alpha-D-glucosaminyl-di-trans,octa-cis-undecaprenyl diphosphate = N-acetyl-beta-D-mannosaminyl-(1-&gt;4)-N-acetyl-alpha-D-glucosaminyl di-trans,octa-cis-undecaprenyl diphosphate + UDP + H(+)</text>
        <dbReference type="Rhea" id="RHEA:16053"/>
        <dbReference type="ChEBI" id="CHEBI:15378"/>
        <dbReference type="ChEBI" id="CHEBI:58223"/>
        <dbReference type="ChEBI" id="CHEBI:62959"/>
        <dbReference type="ChEBI" id="CHEBI:68623"/>
        <dbReference type="ChEBI" id="CHEBI:132210"/>
        <dbReference type="EC" id="2.4.1.187"/>
    </reaction>
</comment>
<sequence>MKERFFGIEVNTEGYEELMRLIFDRIHKGEKSFIVAINPEKLMASRKDDQLREILQTADFQIPDGVGVLLASRLGTGKIRQRVTGIDMMEALCKTAADSGESIFLYGGKPGVADTAATALKTKYPKLKIAGIIDGYEKDLEGIRQKVDASGASIMFVALGSPKQEQFIIQEMQHLKPSVYQGVGGSFDVFAGNVKRAPAIFRRFGLEWLYRLIREPFRWKRQLALPKFLLAVLQERKKIEGS</sequence>
<keyword evidence="3 5" id="KW-0777">Teichoic acid biosynthesis</keyword>
<evidence type="ECO:0000256" key="4">
    <source>
        <dbReference type="ARBA" id="ARBA00023316"/>
    </source>
</evidence>
<dbReference type="InterPro" id="IPR004629">
    <property type="entry name" value="WecG_TagA_CpsF"/>
</dbReference>
<dbReference type="Proteomes" id="UP001597109">
    <property type="component" value="Unassembled WGS sequence"/>
</dbReference>
<comment type="function">
    <text evidence="5">Catalyzes the conversion of GlcNAc-PP-undecaprenol into ManNAc-GlcNAc-PP-undecaprenol, the first committed lipid intermediate in the de novo synthesis of teichoic acid.</text>
</comment>
<dbReference type="NCBIfam" id="TIGR00696">
    <property type="entry name" value="wecG_tagA_cpsF"/>
    <property type="match status" value="1"/>
</dbReference>
<gene>
    <name evidence="6" type="ORF">ACFQ1X_10450</name>
</gene>
<organism evidence="6 7">
    <name type="scientific">Metaplanococcus flavidus</name>
    <dbReference type="NCBI Taxonomy" id="569883"/>
    <lineage>
        <taxon>Bacteria</taxon>
        <taxon>Bacillati</taxon>
        <taxon>Bacillota</taxon>
        <taxon>Bacilli</taxon>
        <taxon>Bacillales</taxon>
        <taxon>Caryophanaceae</taxon>
        <taxon>Metaplanococcus</taxon>
    </lineage>
</organism>
<dbReference type="EMBL" id="JBHTKI010000014">
    <property type="protein sequence ID" value="MFD1031849.1"/>
    <property type="molecule type" value="Genomic_DNA"/>
</dbReference>
<evidence type="ECO:0000256" key="1">
    <source>
        <dbReference type="ARBA" id="ARBA00022676"/>
    </source>
</evidence>
<keyword evidence="2 5" id="KW-0808">Transferase</keyword>
<comment type="similarity">
    <text evidence="5">Belongs to the glycosyltransferase 26 family. TagA/TarA subfamily.</text>
</comment>
<dbReference type="EC" id="2.4.1.187" evidence="5"/>
<dbReference type="PANTHER" id="PTHR34136">
    <property type="match status" value="1"/>
</dbReference>
<reference evidence="7" key="1">
    <citation type="journal article" date="2019" name="Int. J. Syst. Evol. Microbiol.">
        <title>The Global Catalogue of Microorganisms (GCM) 10K type strain sequencing project: providing services to taxonomists for standard genome sequencing and annotation.</title>
        <authorList>
            <consortium name="The Broad Institute Genomics Platform"/>
            <consortium name="The Broad Institute Genome Sequencing Center for Infectious Disease"/>
            <person name="Wu L."/>
            <person name="Ma J."/>
        </authorList>
    </citation>
    <scope>NUCLEOTIDE SEQUENCE [LARGE SCALE GENOMIC DNA]</scope>
    <source>
        <strain evidence="7">CCUG 56756</strain>
    </source>
</reference>
<accession>A0ABW3LC03</accession>
<protein>
    <recommendedName>
        <fullName evidence="5">N-acetylglucosaminyldiphosphoundecaprenol N-acetyl-beta-D-mannosaminyltransferase</fullName>
        <ecNumber evidence="5">2.4.1.187</ecNumber>
    </recommendedName>
    <alternativeName>
        <fullName evidence="5">N-acetylmannosaminyltransferase</fullName>
    </alternativeName>
    <alternativeName>
        <fullName evidence="5">UDP-N-acetylmannosamine transferase</fullName>
    </alternativeName>
    <alternativeName>
        <fullName evidence="5">UDP-N-acetylmannosamine:N-acetylglucosaminyl pyrophosphorylundecaprenol N-acetylmannosaminyltransferase</fullName>
    </alternativeName>
</protein>
<evidence type="ECO:0000256" key="2">
    <source>
        <dbReference type="ARBA" id="ARBA00022679"/>
    </source>
</evidence>
<evidence type="ECO:0000256" key="5">
    <source>
        <dbReference type="HAMAP-Rule" id="MF_02070"/>
    </source>
</evidence>
<dbReference type="RefSeq" id="WP_144840875.1">
    <property type="nucleotide sequence ID" value="NZ_JBHTKI010000014.1"/>
</dbReference>
<proteinExistence type="inferred from homology"/>
<keyword evidence="7" id="KW-1185">Reference proteome</keyword>
<comment type="caution">
    <text evidence="6">The sequence shown here is derived from an EMBL/GenBank/DDBJ whole genome shotgun (WGS) entry which is preliminary data.</text>
</comment>
<dbReference type="PANTHER" id="PTHR34136:SF1">
    <property type="entry name" value="UDP-N-ACETYL-D-MANNOSAMINURONIC ACID TRANSFERASE"/>
    <property type="match status" value="1"/>
</dbReference>
<keyword evidence="1 5" id="KW-0328">Glycosyltransferase</keyword>
<dbReference type="HAMAP" id="MF_02070">
    <property type="entry name" value="TagA_TarA"/>
    <property type="match status" value="1"/>
</dbReference>
<keyword evidence="4 5" id="KW-0961">Cell wall biogenesis/degradation</keyword>
<name>A0ABW3LC03_9BACL</name>
<dbReference type="InterPro" id="IPR034714">
    <property type="entry name" value="TagA_TarA"/>
</dbReference>
<dbReference type="Pfam" id="PF03808">
    <property type="entry name" value="Glyco_tran_WecG"/>
    <property type="match status" value="1"/>
</dbReference>
<evidence type="ECO:0000256" key="3">
    <source>
        <dbReference type="ARBA" id="ARBA00022944"/>
    </source>
</evidence>